<evidence type="ECO:0000256" key="1">
    <source>
        <dbReference type="ARBA" id="ARBA00004651"/>
    </source>
</evidence>
<dbReference type="SUPFAM" id="SSF103473">
    <property type="entry name" value="MFS general substrate transporter"/>
    <property type="match status" value="1"/>
</dbReference>
<feature type="transmembrane region" description="Helical" evidence="7">
    <location>
        <begin position="195"/>
        <end position="217"/>
    </location>
</feature>
<feature type="transmembrane region" description="Helical" evidence="7">
    <location>
        <begin position="268"/>
        <end position="288"/>
    </location>
</feature>
<feature type="domain" description="Major facilitator superfamily (MFS) profile" evidence="8">
    <location>
        <begin position="1"/>
        <end position="381"/>
    </location>
</feature>
<proteinExistence type="predicted"/>
<dbReference type="GO" id="GO:0005886">
    <property type="term" value="C:plasma membrane"/>
    <property type="evidence" value="ECO:0007669"/>
    <property type="project" value="UniProtKB-SubCell"/>
</dbReference>
<feature type="transmembrane region" description="Helical" evidence="7">
    <location>
        <begin position="237"/>
        <end position="256"/>
    </location>
</feature>
<evidence type="ECO:0000256" key="3">
    <source>
        <dbReference type="ARBA" id="ARBA00022475"/>
    </source>
</evidence>
<feature type="transmembrane region" description="Helical" evidence="7">
    <location>
        <begin position="62"/>
        <end position="81"/>
    </location>
</feature>
<feature type="transmembrane region" description="Helical" evidence="7">
    <location>
        <begin position="36"/>
        <end position="56"/>
    </location>
</feature>
<keyword evidence="6 7" id="KW-0472">Membrane</keyword>
<keyword evidence="10" id="KW-1185">Reference proteome</keyword>
<feature type="transmembrane region" description="Helical" evidence="7">
    <location>
        <begin position="6"/>
        <end position="24"/>
    </location>
</feature>
<feature type="transmembrane region" description="Helical" evidence="7">
    <location>
        <begin position="359"/>
        <end position="379"/>
    </location>
</feature>
<accession>A0A3M8ASX5</accession>
<feature type="transmembrane region" description="Helical" evidence="7">
    <location>
        <begin position="294"/>
        <end position="316"/>
    </location>
</feature>
<evidence type="ECO:0000313" key="9">
    <source>
        <dbReference type="EMBL" id="RNB54292.1"/>
    </source>
</evidence>
<organism evidence="9 10">
    <name type="scientific">Brevibacillus gelatini</name>
    <dbReference type="NCBI Taxonomy" id="1655277"/>
    <lineage>
        <taxon>Bacteria</taxon>
        <taxon>Bacillati</taxon>
        <taxon>Bacillota</taxon>
        <taxon>Bacilli</taxon>
        <taxon>Bacillales</taxon>
        <taxon>Paenibacillaceae</taxon>
        <taxon>Brevibacillus</taxon>
    </lineage>
</organism>
<comment type="subcellular location">
    <subcellularLocation>
        <location evidence="1">Cell membrane</location>
        <topology evidence="1">Multi-pass membrane protein</topology>
    </subcellularLocation>
</comment>
<dbReference type="Pfam" id="PF07690">
    <property type="entry name" value="MFS_1"/>
    <property type="match status" value="1"/>
</dbReference>
<dbReference type="InterPro" id="IPR011701">
    <property type="entry name" value="MFS"/>
</dbReference>
<comment type="caution">
    <text evidence="9">The sequence shown here is derived from an EMBL/GenBank/DDBJ whole genome shotgun (WGS) entry which is preliminary data.</text>
</comment>
<dbReference type="GO" id="GO:0022857">
    <property type="term" value="F:transmembrane transporter activity"/>
    <property type="evidence" value="ECO:0007669"/>
    <property type="project" value="InterPro"/>
</dbReference>
<dbReference type="PANTHER" id="PTHR43414">
    <property type="entry name" value="MULTIDRUG RESISTANCE PROTEIN MDTG"/>
    <property type="match status" value="1"/>
</dbReference>
<evidence type="ECO:0000313" key="10">
    <source>
        <dbReference type="Proteomes" id="UP000268829"/>
    </source>
</evidence>
<dbReference type="CDD" id="cd17329">
    <property type="entry name" value="MFS_MdtH_MDR_like"/>
    <property type="match status" value="1"/>
</dbReference>
<dbReference type="PROSITE" id="PS50850">
    <property type="entry name" value="MFS"/>
    <property type="match status" value="1"/>
</dbReference>
<dbReference type="AlphaFoldDB" id="A0A3M8ASX5"/>
<dbReference type="Proteomes" id="UP000268829">
    <property type="component" value="Unassembled WGS sequence"/>
</dbReference>
<keyword evidence="2" id="KW-0813">Transport</keyword>
<evidence type="ECO:0000259" key="8">
    <source>
        <dbReference type="PROSITE" id="PS50850"/>
    </source>
</evidence>
<dbReference type="InterPro" id="IPR020846">
    <property type="entry name" value="MFS_dom"/>
</dbReference>
<keyword evidence="4 7" id="KW-0812">Transmembrane</keyword>
<dbReference type="PANTHER" id="PTHR43414:SF1">
    <property type="entry name" value="PEPTIDE PERMEASE"/>
    <property type="match status" value="1"/>
</dbReference>
<feature type="transmembrane region" description="Helical" evidence="7">
    <location>
        <begin position="328"/>
        <end position="353"/>
    </location>
</feature>
<evidence type="ECO:0000256" key="5">
    <source>
        <dbReference type="ARBA" id="ARBA00022989"/>
    </source>
</evidence>
<evidence type="ECO:0000256" key="4">
    <source>
        <dbReference type="ARBA" id="ARBA00022692"/>
    </source>
</evidence>
<dbReference type="EMBL" id="RHHS01000041">
    <property type="protein sequence ID" value="RNB54292.1"/>
    <property type="molecule type" value="Genomic_DNA"/>
</dbReference>
<reference evidence="9 10" key="1">
    <citation type="submission" date="2018-10" db="EMBL/GenBank/DDBJ databases">
        <title>Phylogenomics of Brevibacillus.</title>
        <authorList>
            <person name="Dunlap C."/>
        </authorList>
    </citation>
    <scope>NUCLEOTIDE SEQUENCE [LARGE SCALE GENOMIC DNA]</scope>
    <source>
        <strain evidence="9 10">DSM 100115</strain>
    </source>
</reference>
<sequence length="398" mass="43157">MIAGTFLSRAATYMTMPFLAIYLYKSKGIEADITGAIIGVSFLVGTFSSFLGGVWSDRYGRYPVMIVSLLGWCLTFVGYAFTESITSFFLISGLNGFFRNIFEPTSKALLSDITKPEDQLAVFHTRYFAINAGAALGPIAGVYLGSAESTAPFFLTAGTYAAFLVLVLLLKGMYPQASANRVQSERIGLRQAFGVVLRDSVFRYFLIGTMFLTAAYAQMESTLAQYMGNAPGFVNGVHLFSVLVTTNTVAVMLLQVPVMRLARKFSSMACIQAGSVFLALALLGFGLFHSPFLLILSMILFTVGELLSFVMAEVVIQEIAPERLRGTYFGASGFQFIGQGMGPWFGGVLLKLFGFSQGGIVFGLLMVTTLLAMPMFVAAQRQQMRAKPVKVNGDSKTA</sequence>
<evidence type="ECO:0000256" key="2">
    <source>
        <dbReference type="ARBA" id="ARBA00022448"/>
    </source>
</evidence>
<feature type="transmembrane region" description="Helical" evidence="7">
    <location>
        <begin position="151"/>
        <end position="174"/>
    </location>
</feature>
<gene>
    <name evidence="9" type="ORF">EDM57_17785</name>
</gene>
<dbReference type="InterPro" id="IPR036259">
    <property type="entry name" value="MFS_trans_sf"/>
</dbReference>
<keyword evidence="5 7" id="KW-1133">Transmembrane helix</keyword>
<protein>
    <submittedName>
        <fullName evidence="9">MFS transporter</fullName>
    </submittedName>
</protein>
<evidence type="ECO:0000256" key="7">
    <source>
        <dbReference type="SAM" id="Phobius"/>
    </source>
</evidence>
<evidence type="ECO:0000256" key="6">
    <source>
        <dbReference type="ARBA" id="ARBA00023136"/>
    </source>
</evidence>
<dbReference type="Gene3D" id="1.20.1250.20">
    <property type="entry name" value="MFS general substrate transporter like domains"/>
    <property type="match status" value="1"/>
</dbReference>
<keyword evidence="3" id="KW-1003">Cell membrane</keyword>
<name>A0A3M8ASX5_9BACL</name>